<dbReference type="InterPro" id="IPR027417">
    <property type="entry name" value="P-loop_NTPase"/>
</dbReference>
<dbReference type="InterPro" id="IPR039421">
    <property type="entry name" value="Type_1_exporter"/>
</dbReference>
<dbReference type="InterPro" id="IPR017871">
    <property type="entry name" value="ABC_transporter-like_CS"/>
</dbReference>
<dbReference type="Pfam" id="PF00005">
    <property type="entry name" value="ABC_tran"/>
    <property type="match status" value="1"/>
</dbReference>
<dbReference type="PROSITE" id="PS50893">
    <property type="entry name" value="ABC_TRANSPORTER_2"/>
    <property type="match status" value="1"/>
</dbReference>
<dbReference type="GO" id="GO:0015421">
    <property type="term" value="F:ABC-type oligopeptide transporter activity"/>
    <property type="evidence" value="ECO:0007669"/>
    <property type="project" value="TreeGrafter"/>
</dbReference>
<evidence type="ECO:0000259" key="11">
    <source>
        <dbReference type="PROSITE" id="PS50929"/>
    </source>
</evidence>
<reference evidence="12 13" key="1">
    <citation type="submission" date="2016-10" db="EMBL/GenBank/DDBJ databases">
        <authorList>
            <person name="de Groot N.N."/>
        </authorList>
    </citation>
    <scope>NUCLEOTIDE SEQUENCE [LARGE SCALE GENOMIC DNA]</scope>
    <source>
        <strain evidence="12 13">CGMCC 1.6114</strain>
    </source>
</reference>
<protein>
    <submittedName>
        <fullName evidence="12">ATP-binding cassette, subfamily B</fullName>
    </submittedName>
</protein>
<evidence type="ECO:0000256" key="5">
    <source>
        <dbReference type="ARBA" id="ARBA00022741"/>
    </source>
</evidence>
<dbReference type="OrthoDB" id="9780296at2"/>
<evidence type="ECO:0000313" key="13">
    <source>
        <dbReference type="Proteomes" id="UP000183209"/>
    </source>
</evidence>
<dbReference type="PROSITE" id="PS00211">
    <property type="entry name" value="ABC_TRANSPORTER_1"/>
    <property type="match status" value="1"/>
</dbReference>
<keyword evidence="5" id="KW-0547">Nucleotide-binding</keyword>
<dbReference type="FunFam" id="3.40.50.300:FF:000221">
    <property type="entry name" value="Multidrug ABC transporter ATP-binding protein"/>
    <property type="match status" value="1"/>
</dbReference>
<sequence>MKELKSIHKFFYKYKWKLLIGVIITIIARIFSLFLPPYINKSITAVQNYLNTPDASLTEVKDELILYILIIIGTTLLSAFFTFLMRQTIINVSRYVEYDLKNEIFKQYEKLSLGFYKKNRTGDLMNRISEDVTQVRSYAGPAIMYSIQTITLFICVIPIMIYKSPTMAMYTLIPLPFLSILIYKISKVIHERSTSVQAYLSDLSAFSQESFSGISVIKAYSIEPETNTSLVNLANEGKNRSMNLAKVNAWFMPLMILMIGLSTTLAIYVGGMQYINGEINSIGIIAEFIMYVNFLTWPVAIVGWVTSIVQRAEASQKRINEFMSLTPEIQNEVDTHTPVEGEITFKNVSLTYDDTNITALKNISFTIEKGQTLAIIGKTGSGKSTILDLIGRLYDTTEGTIYIDKTPIRKMNLSDLRNSIGAVPQDAFLFSDSIKNNIKFGKASATDEEVIEAAKKAAVHENILGFNKKYETVLGERGITLSGGQKQRVSIARAMIKDPQIYLFDDSLSAVDTETEEQILNNLRKISSEKTTIIVSHRVSSAKNADKIIVLENGQIIQQGSHNQLINQEGYYKELYLNQLSEKEN</sequence>
<evidence type="ECO:0000256" key="9">
    <source>
        <dbReference type="SAM" id="Phobius"/>
    </source>
</evidence>
<dbReference type="SUPFAM" id="SSF90123">
    <property type="entry name" value="ABC transporter transmembrane region"/>
    <property type="match status" value="1"/>
</dbReference>
<evidence type="ECO:0000256" key="3">
    <source>
        <dbReference type="ARBA" id="ARBA00022475"/>
    </source>
</evidence>
<keyword evidence="4 9" id="KW-0812">Transmembrane</keyword>
<dbReference type="SMART" id="SM00382">
    <property type="entry name" value="AAA"/>
    <property type="match status" value="1"/>
</dbReference>
<feature type="transmembrane region" description="Helical" evidence="9">
    <location>
        <begin position="64"/>
        <end position="84"/>
    </location>
</feature>
<name>A0A1I6UYQ9_9FLAO</name>
<dbReference type="RefSeq" id="WP_074979510.1">
    <property type="nucleotide sequence ID" value="NZ_FPAG01000008.1"/>
</dbReference>
<evidence type="ECO:0000256" key="7">
    <source>
        <dbReference type="ARBA" id="ARBA00022989"/>
    </source>
</evidence>
<evidence type="ECO:0000259" key="10">
    <source>
        <dbReference type="PROSITE" id="PS50893"/>
    </source>
</evidence>
<dbReference type="GO" id="GO:0016887">
    <property type="term" value="F:ATP hydrolysis activity"/>
    <property type="evidence" value="ECO:0007669"/>
    <property type="project" value="InterPro"/>
</dbReference>
<evidence type="ECO:0000256" key="2">
    <source>
        <dbReference type="ARBA" id="ARBA00022448"/>
    </source>
</evidence>
<gene>
    <name evidence="12" type="ORF">SAMN04487906_2726</name>
</gene>
<dbReference type="CDD" id="cd18541">
    <property type="entry name" value="ABC_6TM_TmrB_like"/>
    <property type="match status" value="1"/>
</dbReference>
<dbReference type="InterPro" id="IPR003593">
    <property type="entry name" value="AAA+_ATPase"/>
</dbReference>
<dbReference type="InterPro" id="IPR036640">
    <property type="entry name" value="ABC1_TM_sf"/>
</dbReference>
<dbReference type="Gene3D" id="3.40.50.300">
    <property type="entry name" value="P-loop containing nucleotide triphosphate hydrolases"/>
    <property type="match status" value="1"/>
</dbReference>
<dbReference type="GO" id="GO:0005524">
    <property type="term" value="F:ATP binding"/>
    <property type="evidence" value="ECO:0007669"/>
    <property type="project" value="UniProtKB-KW"/>
</dbReference>
<keyword evidence="2" id="KW-0813">Transport</keyword>
<accession>A0A1I6UYQ9</accession>
<evidence type="ECO:0000256" key="1">
    <source>
        <dbReference type="ARBA" id="ARBA00004651"/>
    </source>
</evidence>
<dbReference type="GO" id="GO:0005886">
    <property type="term" value="C:plasma membrane"/>
    <property type="evidence" value="ECO:0007669"/>
    <property type="project" value="UniProtKB-SubCell"/>
</dbReference>
<feature type="transmembrane region" description="Helical" evidence="9">
    <location>
        <begin position="142"/>
        <end position="161"/>
    </location>
</feature>
<comment type="subcellular location">
    <subcellularLocation>
        <location evidence="1">Cell membrane</location>
        <topology evidence="1">Multi-pass membrane protein</topology>
    </subcellularLocation>
</comment>
<evidence type="ECO:0000256" key="6">
    <source>
        <dbReference type="ARBA" id="ARBA00022840"/>
    </source>
</evidence>
<keyword evidence="6 12" id="KW-0067">ATP-binding</keyword>
<dbReference type="Pfam" id="PF00664">
    <property type="entry name" value="ABC_membrane"/>
    <property type="match status" value="1"/>
</dbReference>
<feature type="transmembrane region" description="Helical" evidence="9">
    <location>
        <begin position="18"/>
        <end position="39"/>
    </location>
</feature>
<evidence type="ECO:0000256" key="4">
    <source>
        <dbReference type="ARBA" id="ARBA00022692"/>
    </source>
</evidence>
<keyword evidence="7 9" id="KW-1133">Transmembrane helix</keyword>
<dbReference type="PROSITE" id="PS50929">
    <property type="entry name" value="ABC_TM1F"/>
    <property type="match status" value="1"/>
</dbReference>
<evidence type="ECO:0000313" key="12">
    <source>
        <dbReference type="EMBL" id="SFT06524.1"/>
    </source>
</evidence>
<feature type="domain" description="ABC transmembrane type-1" evidence="11">
    <location>
        <begin position="19"/>
        <end position="311"/>
    </location>
</feature>
<dbReference type="PANTHER" id="PTHR43394">
    <property type="entry name" value="ATP-DEPENDENT PERMEASE MDL1, MITOCHONDRIAL"/>
    <property type="match status" value="1"/>
</dbReference>
<dbReference type="EMBL" id="FPAG01000008">
    <property type="protein sequence ID" value="SFT06524.1"/>
    <property type="molecule type" value="Genomic_DNA"/>
</dbReference>
<dbReference type="Proteomes" id="UP000183209">
    <property type="component" value="Unassembled WGS sequence"/>
</dbReference>
<dbReference type="SUPFAM" id="SSF52540">
    <property type="entry name" value="P-loop containing nucleoside triphosphate hydrolases"/>
    <property type="match status" value="1"/>
</dbReference>
<dbReference type="AlphaFoldDB" id="A0A1I6UYQ9"/>
<dbReference type="Gene3D" id="1.20.1560.10">
    <property type="entry name" value="ABC transporter type 1, transmembrane domain"/>
    <property type="match status" value="1"/>
</dbReference>
<feature type="transmembrane region" description="Helical" evidence="9">
    <location>
        <begin position="288"/>
        <end position="309"/>
    </location>
</feature>
<dbReference type="InterPro" id="IPR003439">
    <property type="entry name" value="ABC_transporter-like_ATP-bd"/>
</dbReference>
<evidence type="ECO:0000256" key="8">
    <source>
        <dbReference type="ARBA" id="ARBA00023136"/>
    </source>
</evidence>
<dbReference type="InterPro" id="IPR011527">
    <property type="entry name" value="ABC1_TM_dom"/>
</dbReference>
<feature type="transmembrane region" description="Helical" evidence="9">
    <location>
        <begin position="167"/>
        <end position="185"/>
    </location>
</feature>
<proteinExistence type="predicted"/>
<keyword evidence="3" id="KW-1003">Cell membrane</keyword>
<feature type="domain" description="ABC transporter" evidence="10">
    <location>
        <begin position="343"/>
        <end position="578"/>
    </location>
</feature>
<feature type="transmembrane region" description="Helical" evidence="9">
    <location>
        <begin position="247"/>
        <end position="268"/>
    </location>
</feature>
<keyword evidence="8 9" id="KW-0472">Membrane</keyword>
<organism evidence="12 13">
    <name type="scientific">Zhouia amylolytica</name>
    <dbReference type="NCBI Taxonomy" id="376730"/>
    <lineage>
        <taxon>Bacteria</taxon>
        <taxon>Pseudomonadati</taxon>
        <taxon>Bacteroidota</taxon>
        <taxon>Flavobacteriia</taxon>
        <taxon>Flavobacteriales</taxon>
        <taxon>Flavobacteriaceae</taxon>
        <taxon>Zhouia</taxon>
    </lineage>
</organism>
<dbReference type="PANTHER" id="PTHR43394:SF1">
    <property type="entry name" value="ATP-BINDING CASSETTE SUB-FAMILY B MEMBER 10, MITOCHONDRIAL"/>
    <property type="match status" value="1"/>
</dbReference>